<feature type="binding site" evidence="12">
    <location>
        <position position="471"/>
    </location>
    <ligand>
        <name>Zn(2+)</name>
        <dbReference type="ChEBI" id="CHEBI:29105"/>
        <label>2</label>
    </ligand>
</feature>
<dbReference type="GO" id="GO:0008270">
    <property type="term" value="F:zinc ion binding"/>
    <property type="evidence" value="ECO:0007669"/>
    <property type="project" value="UniProtKB-UniRule"/>
</dbReference>
<evidence type="ECO:0000256" key="11">
    <source>
        <dbReference type="ARBA" id="ARBA00048988"/>
    </source>
</evidence>
<dbReference type="HAMAP" id="MF_00983">
    <property type="entry name" value="PriA"/>
    <property type="match status" value="1"/>
</dbReference>
<comment type="subunit">
    <text evidence="12">Component of the replication restart primosome.</text>
</comment>
<evidence type="ECO:0000256" key="5">
    <source>
        <dbReference type="ARBA" id="ARBA00022801"/>
    </source>
</evidence>
<keyword evidence="15" id="KW-1185">Reference proteome</keyword>
<comment type="function">
    <text evidence="12">Initiates the restart of stalled replication forks, which reloads the replicative helicase on sites other than the origin of replication. Recognizes and binds to abandoned replication forks and remodels them to uncover a helicase loading site. Promotes assembly of the primosome at these replication forks.</text>
</comment>
<dbReference type="Pfam" id="PF00270">
    <property type="entry name" value="DEAD"/>
    <property type="match status" value="1"/>
</dbReference>
<evidence type="ECO:0000256" key="8">
    <source>
        <dbReference type="ARBA" id="ARBA00022840"/>
    </source>
</evidence>
<dbReference type="GO" id="GO:0043138">
    <property type="term" value="F:3'-5' DNA helicase activity"/>
    <property type="evidence" value="ECO:0007669"/>
    <property type="project" value="UniProtKB-EC"/>
</dbReference>
<dbReference type="GO" id="GO:0006270">
    <property type="term" value="P:DNA replication initiation"/>
    <property type="evidence" value="ECO:0007669"/>
    <property type="project" value="TreeGrafter"/>
</dbReference>
<dbReference type="Pfam" id="PF18074">
    <property type="entry name" value="PriA_C"/>
    <property type="match status" value="1"/>
</dbReference>
<dbReference type="Gene3D" id="3.40.50.300">
    <property type="entry name" value="P-loop containing nucleotide triphosphate hydrolases"/>
    <property type="match status" value="2"/>
</dbReference>
<dbReference type="GO" id="GO:0016887">
    <property type="term" value="F:ATP hydrolysis activity"/>
    <property type="evidence" value="ECO:0007669"/>
    <property type="project" value="RHEA"/>
</dbReference>
<evidence type="ECO:0000256" key="7">
    <source>
        <dbReference type="ARBA" id="ARBA00022833"/>
    </source>
</evidence>
<dbReference type="SUPFAM" id="SSF52540">
    <property type="entry name" value="P-loop containing nucleoside triphosphate hydrolases"/>
    <property type="match status" value="2"/>
</dbReference>
<dbReference type="Gene3D" id="3.40.1440.60">
    <property type="entry name" value="PriA, 3(prime) DNA-binding domain"/>
    <property type="match status" value="1"/>
</dbReference>
<dbReference type="SMART" id="SM00487">
    <property type="entry name" value="DEXDc"/>
    <property type="match status" value="1"/>
</dbReference>
<dbReference type="SMART" id="SM00490">
    <property type="entry name" value="HELICc"/>
    <property type="match status" value="1"/>
</dbReference>
<evidence type="ECO:0000256" key="4">
    <source>
        <dbReference type="ARBA" id="ARBA00022741"/>
    </source>
</evidence>
<dbReference type="NCBIfam" id="TIGR00595">
    <property type="entry name" value="priA"/>
    <property type="match status" value="1"/>
</dbReference>
<keyword evidence="8 12" id="KW-0067">ATP-binding</keyword>
<dbReference type="GO" id="GO:0006302">
    <property type="term" value="P:double-strand break repair"/>
    <property type="evidence" value="ECO:0007669"/>
    <property type="project" value="InterPro"/>
</dbReference>
<reference evidence="14 15" key="1">
    <citation type="journal article" date="2017" name="ISME J.">
        <title>An acid-tolerant ammonia-oxidizing ?-proteobacterium from soil.</title>
        <authorList>
            <person name="Hayatsu M."/>
            <person name="Tago K."/>
            <person name="Uchiyama I."/>
            <person name="Toyoda A."/>
            <person name="Wang Y."/>
            <person name="Shimomura Y."/>
            <person name="Okubo T."/>
            <person name="Kurisu F."/>
            <person name="Hirono Y."/>
            <person name="Nonaka K."/>
            <person name="Akiyama H."/>
            <person name="Itoh T."/>
            <person name="Takami H."/>
        </authorList>
    </citation>
    <scope>NUCLEOTIDE SEQUENCE [LARGE SCALE GENOMIC DNA]</scope>
    <source>
        <strain evidence="14 15">TAO100</strain>
    </source>
</reference>
<evidence type="ECO:0000256" key="9">
    <source>
        <dbReference type="ARBA" id="ARBA00023125"/>
    </source>
</evidence>
<dbReference type="PANTHER" id="PTHR30580">
    <property type="entry name" value="PRIMOSOMAL PROTEIN N"/>
    <property type="match status" value="1"/>
</dbReference>
<accession>A0A1Q2SJT7</accession>
<feature type="binding site" evidence="12">
    <location>
        <position position="487"/>
    </location>
    <ligand>
        <name>Zn(2+)</name>
        <dbReference type="ChEBI" id="CHEBI:29105"/>
        <label>1</label>
    </ligand>
</feature>
<keyword evidence="3 12" id="KW-0479">Metal-binding</keyword>
<dbReference type="InterPro" id="IPR011545">
    <property type="entry name" value="DEAD/DEAH_box_helicase_dom"/>
</dbReference>
<dbReference type="InterPro" id="IPR041236">
    <property type="entry name" value="PriA_C"/>
</dbReference>
<feature type="binding site" evidence="12">
    <location>
        <position position="442"/>
    </location>
    <ligand>
        <name>Zn(2+)</name>
        <dbReference type="ChEBI" id="CHEBI:29105"/>
        <label>1</label>
    </ligand>
</feature>
<dbReference type="InterPro" id="IPR005259">
    <property type="entry name" value="PriA"/>
</dbReference>
<dbReference type="InterPro" id="IPR027417">
    <property type="entry name" value="P-loop_NTPase"/>
</dbReference>
<dbReference type="FunFam" id="3.40.50.300:FF:000489">
    <property type="entry name" value="Primosome assembly protein PriA"/>
    <property type="match status" value="1"/>
</dbReference>
<evidence type="ECO:0000256" key="2">
    <source>
        <dbReference type="ARBA" id="ARBA00022705"/>
    </source>
</evidence>
<dbReference type="GO" id="GO:0003677">
    <property type="term" value="F:DNA binding"/>
    <property type="evidence" value="ECO:0007669"/>
    <property type="project" value="UniProtKB-UniRule"/>
</dbReference>
<dbReference type="InterPro" id="IPR041222">
    <property type="entry name" value="PriA_3primeBD"/>
</dbReference>
<dbReference type="RefSeq" id="WP_096526055.1">
    <property type="nucleotide sequence ID" value="NZ_AP014836.1"/>
</dbReference>
<dbReference type="InterPro" id="IPR014001">
    <property type="entry name" value="Helicase_ATP-bd"/>
</dbReference>
<evidence type="ECO:0000256" key="1">
    <source>
        <dbReference type="ARBA" id="ARBA00022515"/>
    </source>
</evidence>
<dbReference type="Proteomes" id="UP000243679">
    <property type="component" value="Chromosome"/>
</dbReference>
<dbReference type="EC" id="5.6.2.4" evidence="12"/>
<keyword evidence="10 12" id="KW-0413">Isomerase</keyword>
<dbReference type="GO" id="GO:1990077">
    <property type="term" value="C:primosome complex"/>
    <property type="evidence" value="ECO:0007669"/>
    <property type="project" value="UniProtKB-UniRule"/>
</dbReference>
<keyword evidence="9 12" id="KW-0238">DNA-binding</keyword>
<comment type="catalytic activity">
    <reaction evidence="12">
        <text>Couples ATP hydrolysis with the unwinding of duplex DNA by translocating in the 3'-5' direction.</text>
        <dbReference type="EC" id="5.6.2.4"/>
    </reaction>
</comment>
<dbReference type="GO" id="GO:0006310">
    <property type="term" value="P:DNA recombination"/>
    <property type="evidence" value="ECO:0007669"/>
    <property type="project" value="InterPro"/>
</dbReference>
<feature type="binding site" evidence="12">
    <location>
        <position position="454"/>
    </location>
    <ligand>
        <name>Zn(2+)</name>
        <dbReference type="ChEBI" id="CHEBI:29105"/>
        <label>2</label>
    </ligand>
</feature>
<feature type="domain" description="Helicase ATP-binding" evidence="13">
    <location>
        <begin position="217"/>
        <end position="383"/>
    </location>
</feature>
<keyword evidence="5 12" id="KW-0378">Hydrolase</keyword>
<dbReference type="InterPro" id="IPR042115">
    <property type="entry name" value="PriA_3primeBD_sf"/>
</dbReference>
<dbReference type="Pfam" id="PF17764">
    <property type="entry name" value="PriA_3primeBD"/>
    <property type="match status" value="1"/>
</dbReference>
<feature type="binding site" evidence="12">
    <location>
        <position position="445"/>
    </location>
    <ligand>
        <name>Zn(2+)</name>
        <dbReference type="ChEBI" id="CHEBI:29105"/>
        <label>1</label>
    </ligand>
</feature>
<keyword evidence="1 12" id="KW-0639">Primosome</keyword>
<keyword evidence="7 12" id="KW-0862">Zinc</keyword>
<evidence type="ECO:0000313" key="14">
    <source>
        <dbReference type="EMBL" id="BAW79383.1"/>
    </source>
</evidence>
<dbReference type="PANTHER" id="PTHR30580:SF0">
    <property type="entry name" value="PRIMOSOMAL PROTEIN N"/>
    <property type="match status" value="1"/>
</dbReference>
<dbReference type="CDD" id="cd17929">
    <property type="entry name" value="DEXHc_priA"/>
    <property type="match status" value="1"/>
</dbReference>
<comment type="cofactor">
    <cofactor evidence="12">
        <name>Zn(2+)</name>
        <dbReference type="ChEBI" id="CHEBI:29105"/>
    </cofactor>
    <text evidence="12">Binds 2 zinc ions per subunit.</text>
</comment>
<protein>
    <recommendedName>
        <fullName evidence="12">Replication restart protein PriA</fullName>
    </recommendedName>
    <alternativeName>
        <fullName evidence="12">ATP-dependent DNA helicase PriA</fullName>
        <ecNumber evidence="12">5.6.2.4</ecNumber>
    </alternativeName>
    <alternativeName>
        <fullName evidence="12">DNA 3'-5' helicase PriA</fullName>
    </alternativeName>
</protein>
<dbReference type="KEGG" id="ntt:TAO_0013"/>
<evidence type="ECO:0000256" key="12">
    <source>
        <dbReference type="HAMAP-Rule" id="MF_00983"/>
    </source>
</evidence>
<dbReference type="InterPro" id="IPR001650">
    <property type="entry name" value="Helicase_C-like"/>
</dbReference>
<dbReference type="EMBL" id="AP014836">
    <property type="protein sequence ID" value="BAW79383.1"/>
    <property type="molecule type" value="Genomic_DNA"/>
</dbReference>
<keyword evidence="2 12" id="KW-0235">DNA replication</keyword>
<feature type="binding site" evidence="12">
    <location>
        <position position="451"/>
    </location>
    <ligand>
        <name>Zn(2+)</name>
        <dbReference type="ChEBI" id="CHEBI:29105"/>
        <label>2</label>
    </ligand>
</feature>
<dbReference type="GO" id="GO:0006269">
    <property type="term" value="P:DNA replication, synthesis of primer"/>
    <property type="evidence" value="ECO:0007669"/>
    <property type="project" value="UniProtKB-KW"/>
</dbReference>
<name>A0A1Q2SJT7_9GAMM</name>
<dbReference type="OrthoDB" id="9759544at2"/>
<evidence type="ECO:0000256" key="6">
    <source>
        <dbReference type="ARBA" id="ARBA00022806"/>
    </source>
</evidence>
<dbReference type="Pfam" id="PF00271">
    <property type="entry name" value="Helicase_C"/>
    <property type="match status" value="1"/>
</dbReference>
<evidence type="ECO:0000313" key="15">
    <source>
        <dbReference type="Proteomes" id="UP000243679"/>
    </source>
</evidence>
<feature type="binding site" evidence="12">
    <location>
        <position position="474"/>
    </location>
    <ligand>
        <name>Zn(2+)</name>
        <dbReference type="ChEBI" id="CHEBI:29105"/>
        <label>2</label>
    </ligand>
</feature>
<dbReference type="AlphaFoldDB" id="A0A1Q2SJT7"/>
<dbReference type="NCBIfam" id="NF004067">
    <property type="entry name" value="PRK05580.1-4"/>
    <property type="match status" value="1"/>
</dbReference>
<evidence type="ECO:0000256" key="3">
    <source>
        <dbReference type="ARBA" id="ARBA00022723"/>
    </source>
</evidence>
<comment type="catalytic activity">
    <reaction evidence="11 12">
        <text>ATP + H2O = ADP + phosphate + H(+)</text>
        <dbReference type="Rhea" id="RHEA:13065"/>
        <dbReference type="ChEBI" id="CHEBI:15377"/>
        <dbReference type="ChEBI" id="CHEBI:15378"/>
        <dbReference type="ChEBI" id="CHEBI:30616"/>
        <dbReference type="ChEBI" id="CHEBI:43474"/>
        <dbReference type="ChEBI" id="CHEBI:456216"/>
        <dbReference type="EC" id="5.6.2.4"/>
    </reaction>
</comment>
<dbReference type="PROSITE" id="PS51192">
    <property type="entry name" value="HELICASE_ATP_BIND_1"/>
    <property type="match status" value="1"/>
</dbReference>
<feature type="binding site" evidence="12">
    <location>
        <position position="484"/>
    </location>
    <ligand>
        <name>Zn(2+)</name>
        <dbReference type="ChEBI" id="CHEBI:29105"/>
        <label>1</label>
    </ligand>
</feature>
<keyword evidence="6 12" id="KW-0347">Helicase</keyword>
<evidence type="ECO:0000259" key="13">
    <source>
        <dbReference type="PROSITE" id="PS51192"/>
    </source>
</evidence>
<comment type="similarity">
    <text evidence="12">Belongs to the helicase family. PriA subfamily.</text>
</comment>
<evidence type="ECO:0000256" key="10">
    <source>
        <dbReference type="ARBA" id="ARBA00023235"/>
    </source>
</evidence>
<proteinExistence type="inferred from homology"/>
<gene>
    <name evidence="12" type="primary">priA</name>
    <name evidence="14" type="ORF">TAO_0013</name>
</gene>
<keyword evidence="4 12" id="KW-0547">Nucleotide-binding</keyword>
<organism evidence="14 15">
    <name type="scientific">Candidatus Nitrosoglobus terrae</name>
    <dbReference type="NCBI Taxonomy" id="1630141"/>
    <lineage>
        <taxon>Bacteria</taxon>
        <taxon>Pseudomonadati</taxon>
        <taxon>Pseudomonadota</taxon>
        <taxon>Gammaproteobacteria</taxon>
        <taxon>Chromatiales</taxon>
        <taxon>Chromatiaceae</taxon>
        <taxon>Candidatus Nitrosoglobus</taxon>
    </lineage>
</organism>
<dbReference type="FunFam" id="3.40.1440.60:FF:000001">
    <property type="entry name" value="Primosomal protein N"/>
    <property type="match status" value="1"/>
</dbReference>
<dbReference type="GO" id="GO:0005524">
    <property type="term" value="F:ATP binding"/>
    <property type="evidence" value="ECO:0007669"/>
    <property type="project" value="UniProtKB-UniRule"/>
</dbReference>
<sequence length="741" mass="83560">MAAHTCILRLAIYSPLRRYFDYLPPNGIPYQQLQPGIRLQVSFGKRTVVGILIAVVSQSQVAFHKLKQAQHCLDKSPIIPTPLLQLLTWAVNYYHHSPGEVFFTALPRALRQGKSANLPTYRQWFLTPKGCSSDLKILIRAPHQRQIIELLRYHPQGLTSSEIKEKFGTYQSSLRSLVIKGWVNFKEECAWKKQESSKKHFKHLLNPSQKIAVTTILTAQQKFQPFLLEGVTGSGKTEVYLHVIEEIIAKNQQALVLTPEIGLTPQIVERFCSHLQGSVAVLHSGLTDRERLAVWVAAYEGKVAVIIGTRSAIWAPLQHLGIIIVDEEHDPSFKQQEGFRYHARDLAIVWARQAKIPVVLGSATPSLESLYNARCQRYHLLQLSQRAGKAQTPQIYLIDIRSCSLEAGISPPMLKALEHHLEQGNQALLFLNRRGFAPTLICYECGFIIPCRRCDSYMTVYQYNDSHRLRCHHCGANQLIPANCPQCNHSFLYPKGLGTEQVEAKLRSIFPDTGIARIDRDTTRGSGVLDKILNDIQKKKYRLLIGTQMLAKGHHYPNITLVGILDADQGLFSGDFRAGERMAQLILQVIGRSGRGEKSGEVLIQTRHPDNLLLQAIISQKYDRVAKILLEERYQTGFPPHGYLALLRAKSALVDTPIAFLENARDMAIALNTHQGMVTVLGPVSAPMERRAGYYRGQLLLQGSSRPYLQQLLATWIPKLEFLKTARKVKWSLDVDPVDLM</sequence>
<dbReference type="NCBIfam" id="NF004065">
    <property type="entry name" value="PRK05580.1-1"/>
    <property type="match status" value="1"/>
</dbReference>